<keyword evidence="2" id="KW-0012">Acyltransferase</keyword>
<dbReference type="GO" id="GO:0016747">
    <property type="term" value="F:acyltransferase activity, transferring groups other than amino-acyl groups"/>
    <property type="evidence" value="ECO:0007669"/>
    <property type="project" value="InterPro"/>
</dbReference>
<evidence type="ECO:0000313" key="4">
    <source>
        <dbReference type="EMBL" id="GIJ64190.1"/>
    </source>
</evidence>
<dbReference type="PANTHER" id="PTHR43072:SF23">
    <property type="entry name" value="UPF0039 PROTEIN C11D3.02C"/>
    <property type="match status" value="1"/>
</dbReference>
<dbReference type="InterPro" id="IPR000182">
    <property type="entry name" value="GNAT_dom"/>
</dbReference>
<dbReference type="PROSITE" id="PS51186">
    <property type="entry name" value="GNAT"/>
    <property type="match status" value="1"/>
</dbReference>
<name>A0A8J3ZML4_9ACTN</name>
<comment type="caution">
    <text evidence="4">The sequence shown here is derived from an EMBL/GenBank/DDBJ whole genome shotgun (WGS) entry which is preliminary data.</text>
</comment>
<evidence type="ECO:0000256" key="1">
    <source>
        <dbReference type="ARBA" id="ARBA00022679"/>
    </source>
</evidence>
<evidence type="ECO:0000313" key="5">
    <source>
        <dbReference type="Proteomes" id="UP000612585"/>
    </source>
</evidence>
<dbReference type="AlphaFoldDB" id="A0A8J3ZML4"/>
<sequence>MSGGRDYGVEVTQRTDVSASADLNPVVIEPAAEVDLPGIVEVLNYVAANSHASFDTRPVSVAERRDWFEQFSSTGPYRLLVARRGNLFLGYACSQRYRDHEAFRETVEVSIALDVSCRGQGVGSLLYRELFECLAEEPVHVFLTGIAMPNDASVALHRKFGFTEVGTFREYAVKNGQYLSSLWMQRLSPTADQAG</sequence>
<dbReference type="PANTHER" id="PTHR43072">
    <property type="entry name" value="N-ACETYLTRANSFERASE"/>
    <property type="match status" value="1"/>
</dbReference>
<dbReference type="Pfam" id="PF00583">
    <property type="entry name" value="Acetyltransf_1"/>
    <property type="match status" value="1"/>
</dbReference>
<reference evidence="4" key="1">
    <citation type="submission" date="2021-01" db="EMBL/GenBank/DDBJ databases">
        <title>Whole genome shotgun sequence of Virgisporangium aurantiacum NBRC 16421.</title>
        <authorList>
            <person name="Komaki H."/>
            <person name="Tamura T."/>
        </authorList>
    </citation>
    <scope>NUCLEOTIDE SEQUENCE</scope>
    <source>
        <strain evidence="4">NBRC 16421</strain>
    </source>
</reference>
<evidence type="ECO:0000259" key="3">
    <source>
        <dbReference type="PROSITE" id="PS51186"/>
    </source>
</evidence>
<dbReference type="EMBL" id="BOPG01000110">
    <property type="protein sequence ID" value="GIJ64190.1"/>
    <property type="molecule type" value="Genomic_DNA"/>
</dbReference>
<proteinExistence type="predicted"/>
<gene>
    <name evidence="4" type="ORF">Vau01_117060</name>
</gene>
<keyword evidence="1" id="KW-0808">Transferase</keyword>
<dbReference type="InterPro" id="IPR016181">
    <property type="entry name" value="Acyl_CoA_acyltransferase"/>
</dbReference>
<accession>A0A8J3ZML4</accession>
<protein>
    <submittedName>
        <fullName evidence="4">N-acetyltransferase</fullName>
    </submittedName>
</protein>
<dbReference type="Gene3D" id="3.40.630.30">
    <property type="match status" value="1"/>
</dbReference>
<feature type="domain" description="N-acetyltransferase" evidence="3">
    <location>
        <begin position="26"/>
        <end position="189"/>
    </location>
</feature>
<dbReference type="SUPFAM" id="SSF55729">
    <property type="entry name" value="Acyl-CoA N-acyltransferases (Nat)"/>
    <property type="match status" value="1"/>
</dbReference>
<organism evidence="4 5">
    <name type="scientific">Virgisporangium aurantiacum</name>
    <dbReference type="NCBI Taxonomy" id="175570"/>
    <lineage>
        <taxon>Bacteria</taxon>
        <taxon>Bacillati</taxon>
        <taxon>Actinomycetota</taxon>
        <taxon>Actinomycetes</taxon>
        <taxon>Micromonosporales</taxon>
        <taxon>Micromonosporaceae</taxon>
        <taxon>Virgisporangium</taxon>
    </lineage>
</organism>
<keyword evidence="5" id="KW-1185">Reference proteome</keyword>
<evidence type="ECO:0000256" key="2">
    <source>
        <dbReference type="ARBA" id="ARBA00023315"/>
    </source>
</evidence>
<dbReference type="Proteomes" id="UP000612585">
    <property type="component" value="Unassembled WGS sequence"/>
</dbReference>